<dbReference type="Pfam" id="PF00015">
    <property type="entry name" value="MCPsignal"/>
    <property type="match status" value="1"/>
</dbReference>
<feature type="domain" description="Methyl-accepting transducer" evidence="6">
    <location>
        <begin position="267"/>
        <end position="503"/>
    </location>
</feature>
<dbReference type="PROSITE" id="PS50885">
    <property type="entry name" value="HAMP"/>
    <property type="match status" value="1"/>
</dbReference>
<dbReference type="AlphaFoldDB" id="A0A3E0TLP3"/>
<dbReference type="InterPro" id="IPR004089">
    <property type="entry name" value="MCPsignal_dom"/>
</dbReference>
<dbReference type="SMART" id="SM00304">
    <property type="entry name" value="HAMP"/>
    <property type="match status" value="1"/>
</dbReference>
<feature type="domain" description="HAMP" evidence="7">
    <location>
        <begin position="208"/>
        <end position="262"/>
    </location>
</feature>
<dbReference type="GO" id="GO:0007165">
    <property type="term" value="P:signal transduction"/>
    <property type="evidence" value="ECO:0007669"/>
    <property type="project" value="UniProtKB-KW"/>
</dbReference>
<comment type="subcellular location">
    <subcellularLocation>
        <location evidence="1">Membrane</location>
    </subcellularLocation>
</comment>
<evidence type="ECO:0000256" key="2">
    <source>
        <dbReference type="ARBA" id="ARBA00023224"/>
    </source>
</evidence>
<accession>A0A3E0TLP3</accession>
<evidence type="ECO:0000259" key="6">
    <source>
        <dbReference type="PROSITE" id="PS50111"/>
    </source>
</evidence>
<dbReference type="InterPro" id="IPR003660">
    <property type="entry name" value="HAMP_dom"/>
</dbReference>
<name>A0A3E0TLP3_9GAMM</name>
<feature type="transmembrane region" description="Helical" evidence="5">
    <location>
        <begin position="12"/>
        <end position="33"/>
    </location>
</feature>
<keyword evidence="2 4" id="KW-0807">Transducer</keyword>
<comment type="similarity">
    <text evidence="3">Belongs to the methyl-accepting chemotaxis (MCP) protein family.</text>
</comment>
<dbReference type="FunFam" id="1.10.287.950:FF:000001">
    <property type="entry name" value="Methyl-accepting chemotaxis sensory transducer"/>
    <property type="match status" value="1"/>
</dbReference>
<dbReference type="EMBL" id="QUOU01000001">
    <property type="protein sequence ID" value="REL25446.1"/>
    <property type="molecule type" value="Genomic_DNA"/>
</dbReference>
<dbReference type="GO" id="GO:0016020">
    <property type="term" value="C:membrane"/>
    <property type="evidence" value="ECO:0007669"/>
    <property type="project" value="UniProtKB-SubCell"/>
</dbReference>
<keyword evidence="5" id="KW-1133">Transmembrane helix</keyword>
<dbReference type="GO" id="GO:0006935">
    <property type="term" value="P:chemotaxis"/>
    <property type="evidence" value="ECO:0007669"/>
    <property type="project" value="UniProtKB-ARBA"/>
</dbReference>
<evidence type="ECO:0000256" key="4">
    <source>
        <dbReference type="PROSITE-ProRule" id="PRU00284"/>
    </source>
</evidence>
<reference evidence="8 9" key="1">
    <citation type="submission" date="2018-08" db="EMBL/GenBank/DDBJ databases">
        <title>Thalassotalea euphylliae genome.</title>
        <authorList>
            <person name="Summers S."/>
            <person name="Rice S.A."/>
            <person name="Freckelton M.L."/>
            <person name="Nedved B.T."/>
            <person name="Hadfield M.G."/>
        </authorList>
    </citation>
    <scope>NUCLEOTIDE SEQUENCE [LARGE SCALE GENOMIC DNA]</scope>
    <source>
        <strain evidence="8 9">H1</strain>
    </source>
</reference>
<comment type="caution">
    <text evidence="8">The sequence shown here is derived from an EMBL/GenBank/DDBJ whole genome shotgun (WGS) entry which is preliminary data.</text>
</comment>
<dbReference type="PANTHER" id="PTHR32089:SF112">
    <property type="entry name" value="LYSOZYME-LIKE PROTEIN-RELATED"/>
    <property type="match status" value="1"/>
</dbReference>
<evidence type="ECO:0000313" key="9">
    <source>
        <dbReference type="Proteomes" id="UP000256478"/>
    </source>
</evidence>
<dbReference type="Pfam" id="PF00672">
    <property type="entry name" value="HAMP"/>
    <property type="match status" value="1"/>
</dbReference>
<dbReference type="PROSITE" id="PS50111">
    <property type="entry name" value="CHEMOTAXIS_TRANSDUC_2"/>
    <property type="match status" value="1"/>
</dbReference>
<dbReference type="SMART" id="SM00283">
    <property type="entry name" value="MA"/>
    <property type="match status" value="1"/>
</dbReference>
<dbReference type="PANTHER" id="PTHR32089">
    <property type="entry name" value="METHYL-ACCEPTING CHEMOTAXIS PROTEIN MCPB"/>
    <property type="match status" value="1"/>
</dbReference>
<evidence type="ECO:0000313" key="8">
    <source>
        <dbReference type="EMBL" id="REL25446.1"/>
    </source>
</evidence>
<dbReference type="OrthoDB" id="49457at2"/>
<gene>
    <name evidence="8" type="ORF">DXX93_02015</name>
</gene>
<proteinExistence type="inferred from homology"/>
<dbReference type="CDD" id="cd06225">
    <property type="entry name" value="HAMP"/>
    <property type="match status" value="1"/>
</dbReference>
<feature type="transmembrane region" description="Helical" evidence="5">
    <location>
        <begin position="187"/>
        <end position="211"/>
    </location>
</feature>
<protein>
    <submittedName>
        <fullName evidence="8">Methyl-accepting chemotaxis protein</fullName>
    </submittedName>
</protein>
<keyword evidence="5" id="KW-0812">Transmembrane</keyword>
<dbReference type="Proteomes" id="UP000256478">
    <property type="component" value="Unassembled WGS sequence"/>
</dbReference>
<evidence type="ECO:0000256" key="5">
    <source>
        <dbReference type="SAM" id="Phobius"/>
    </source>
</evidence>
<sequence>MNALKSLSIRTKILLIPCVATIGFCLYLAISIMSMNKTVAQLAQAYQVDYKLLQGAERSLVQLDKIKENLGNAVTLGESELLDSASALADEFRARVNKDKNLSADADSALSTILGDFNAYFDLAYTLSSQMVDGSADFSTIGETSKRMTDTLDQLQQDLEAFQAQRYETFANAFTNASNTADTTSSVGLTVGAITIFILFIVAIPIANAIFRNLNSIIHSMQDIAKENGDLTVRLETNSKDEIGDLVLWFNSFIEKLQSVIKDVVETATPVAQTSSRIQALSDQSLETFSQQTQAVVQSRQSVEEMSQSIASITHNAADAAEAARLASSEADSGKQVVEQTVQQIQALAEDIEGAAVTINQLQHDTERVNVVLDVIKGIAEQTNLLALNAAIEAARAGEQGRGFAVVADEVRSLASRTQESTEEINQMLMQLQNAAGQAVTKMESSCASVNVSVDSAHQAGASLVAINEKVNIISDMNGAIATATEQQNQVSNLMINHVEDIQGCANDATQVSNDVAAVSNELANLATELEGVTKQFKV</sequence>
<keyword evidence="5" id="KW-0472">Membrane</keyword>
<evidence type="ECO:0000259" key="7">
    <source>
        <dbReference type="PROSITE" id="PS50885"/>
    </source>
</evidence>
<dbReference type="Gene3D" id="1.10.287.950">
    <property type="entry name" value="Methyl-accepting chemotaxis protein"/>
    <property type="match status" value="1"/>
</dbReference>
<evidence type="ECO:0000256" key="3">
    <source>
        <dbReference type="ARBA" id="ARBA00029447"/>
    </source>
</evidence>
<evidence type="ECO:0000256" key="1">
    <source>
        <dbReference type="ARBA" id="ARBA00004370"/>
    </source>
</evidence>
<dbReference type="SUPFAM" id="SSF58104">
    <property type="entry name" value="Methyl-accepting chemotaxis protein (MCP) signaling domain"/>
    <property type="match status" value="1"/>
</dbReference>
<organism evidence="8 9">
    <name type="scientific">Thalassotalea euphylliae</name>
    <dbReference type="NCBI Taxonomy" id="1655234"/>
    <lineage>
        <taxon>Bacteria</taxon>
        <taxon>Pseudomonadati</taxon>
        <taxon>Pseudomonadota</taxon>
        <taxon>Gammaproteobacteria</taxon>
        <taxon>Alteromonadales</taxon>
        <taxon>Colwelliaceae</taxon>
        <taxon>Thalassotalea</taxon>
    </lineage>
</organism>